<keyword evidence="3" id="KW-1185">Reference proteome</keyword>
<name>A0A2G8JFH0_STIJA</name>
<dbReference type="PANTHER" id="PTHR22796:SF1">
    <property type="entry name" value="VWFA DOMAIN-CONTAINING PROTEIN"/>
    <property type="match status" value="1"/>
</dbReference>
<proteinExistence type="predicted"/>
<dbReference type="AlphaFoldDB" id="A0A2G8JFH0"/>
<dbReference type="EMBL" id="MRZV01002160">
    <property type="protein sequence ID" value="PIK34485.1"/>
    <property type="molecule type" value="Genomic_DNA"/>
</dbReference>
<evidence type="ECO:0000313" key="2">
    <source>
        <dbReference type="EMBL" id="PIK34485.1"/>
    </source>
</evidence>
<evidence type="ECO:0000313" key="3">
    <source>
        <dbReference type="Proteomes" id="UP000230750"/>
    </source>
</evidence>
<dbReference type="PANTHER" id="PTHR22796">
    <property type="entry name" value="URG4-RELATED"/>
    <property type="match status" value="1"/>
</dbReference>
<sequence>MFGVRFPVRAGRCTRGLYLQLLEVNEAFHKQLGFQYLLIIDTEGLHSPDRTVLNDHTFDNSIATLVMCIGNLTLLNIGQETIGPDMIGVLQIVVHALIRMKKVNLVSNCRIIQQRVSDIAAAANNKTNMAKIKDVLNKVTHTAAAEEKVDNIHDFADVFPMVEEDDLQFFPCLWTGLMSPPNFGYSDKIHALKASILNQDKTSLTQPQFTMEKFISRLTDVWEAVKSEDFVFNFQNSFDALSNQRFRLEHNILIGKMRTDLTEWELRNSNNLSRATKDEFFGKVKIEIDKKCEDVNEKIDEYIKTHHDEDEVKRRQQRVKNETFDIGRDIQRAIKTTLKFYCK</sequence>
<dbReference type="GO" id="GO:0005525">
    <property type="term" value="F:GTP binding"/>
    <property type="evidence" value="ECO:0007669"/>
    <property type="project" value="InterPro"/>
</dbReference>
<protein>
    <submittedName>
        <fullName evidence="2">Putative interferon-induced very large GTPase 1-like</fullName>
    </submittedName>
</protein>
<accession>A0A2G8JFH0</accession>
<reference evidence="2 3" key="1">
    <citation type="journal article" date="2017" name="PLoS Biol.">
        <title>The sea cucumber genome provides insights into morphological evolution and visceral regeneration.</title>
        <authorList>
            <person name="Zhang X."/>
            <person name="Sun L."/>
            <person name="Yuan J."/>
            <person name="Sun Y."/>
            <person name="Gao Y."/>
            <person name="Zhang L."/>
            <person name="Li S."/>
            <person name="Dai H."/>
            <person name="Hamel J.F."/>
            <person name="Liu C."/>
            <person name="Yu Y."/>
            <person name="Liu S."/>
            <person name="Lin W."/>
            <person name="Guo K."/>
            <person name="Jin S."/>
            <person name="Xu P."/>
            <person name="Storey K.B."/>
            <person name="Huan P."/>
            <person name="Zhang T."/>
            <person name="Zhou Y."/>
            <person name="Zhang J."/>
            <person name="Lin C."/>
            <person name="Li X."/>
            <person name="Xing L."/>
            <person name="Huo D."/>
            <person name="Sun M."/>
            <person name="Wang L."/>
            <person name="Mercier A."/>
            <person name="Li F."/>
            <person name="Yang H."/>
            <person name="Xiang J."/>
        </authorList>
    </citation>
    <scope>NUCLEOTIDE SEQUENCE [LARGE SCALE GENOMIC DNA]</scope>
    <source>
        <strain evidence="2">Shaxun</strain>
        <tissue evidence="2">Muscle</tissue>
    </source>
</reference>
<dbReference type="Proteomes" id="UP000230750">
    <property type="component" value="Unassembled WGS sequence"/>
</dbReference>
<gene>
    <name evidence="2" type="ORF">BSL78_28692</name>
</gene>
<dbReference type="OrthoDB" id="1597724at2759"/>
<dbReference type="PROSITE" id="PS51717">
    <property type="entry name" value="G_VLIG"/>
    <property type="match status" value="1"/>
</dbReference>
<dbReference type="Gene3D" id="3.40.50.300">
    <property type="entry name" value="P-loop containing nucleotide triphosphate hydrolases"/>
    <property type="match status" value="1"/>
</dbReference>
<comment type="caution">
    <text evidence="2">The sequence shown here is derived from an EMBL/GenBank/DDBJ whole genome shotgun (WGS) entry which is preliminary data.</text>
</comment>
<evidence type="ECO:0000259" key="1">
    <source>
        <dbReference type="PROSITE" id="PS51717"/>
    </source>
</evidence>
<feature type="domain" description="VLIG-type G" evidence="1">
    <location>
        <begin position="1"/>
        <end position="219"/>
    </location>
</feature>
<dbReference type="Pfam" id="PF25683">
    <property type="entry name" value="URGCP_GTPase"/>
    <property type="match status" value="1"/>
</dbReference>
<dbReference type="STRING" id="307972.A0A2G8JFH0"/>
<dbReference type="InterPro" id="IPR030383">
    <property type="entry name" value="G_VLIG_dom"/>
</dbReference>
<dbReference type="InterPro" id="IPR027417">
    <property type="entry name" value="P-loop_NTPase"/>
</dbReference>
<dbReference type="SUPFAM" id="SSF52540">
    <property type="entry name" value="P-loop containing nucleoside triphosphate hydrolases"/>
    <property type="match status" value="1"/>
</dbReference>
<organism evidence="2 3">
    <name type="scientific">Stichopus japonicus</name>
    <name type="common">Sea cucumber</name>
    <dbReference type="NCBI Taxonomy" id="307972"/>
    <lineage>
        <taxon>Eukaryota</taxon>
        <taxon>Metazoa</taxon>
        <taxon>Echinodermata</taxon>
        <taxon>Eleutherozoa</taxon>
        <taxon>Echinozoa</taxon>
        <taxon>Holothuroidea</taxon>
        <taxon>Aspidochirotacea</taxon>
        <taxon>Aspidochirotida</taxon>
        <taxon>Stichopodidae</taxon>
        <taxon>Apostichopus</taxon>
    </lineage>
</organism>